<keyword evidence="1 4" id="KW-0560">Oxidoreductase</keyword>
<evidence type="ECO:0000313" key="7">
    <source>
        <dbReference type="Proteomes" id="UP001216558"/>
    </source>
</evidence>
<reference evidence="6 7" key="1">
    <citation type="submission" date="2022-10" db="EMBL/GenBank/DDBJ databases">
        <title>Erythrobacter sp. sf7 Genome sequencing.</title>
        <authorList>
            <person name="Park S."/>
        </authorList>
    </citation>
    <scope>NUCLEOTIDE SEQUENCE [LARGE SCALE GENOMIC DNA]</scope>
    <source>
        <strain evidence="7">sf7</strain>
    </source>
</reference>
<evidence type="ECO:0000313" key="6">
    <source>
        <dbReference type="EMBL" id="MDC8754798.1"/>
    </source>
</evidence>
<comment type="similarity">
    <text evidence="4">Belongs to the MsrA Met sulfoxide reductase family.</text>
</comment>
<feature type="domain" description="Peptide methionine sulphoxide reductase MsrA" evidence="5">
    <location>
        <begin position="16"/>
        <end position="173"/>
    </location>
</feature>
<dbReference type="InterPro" id="IPR036509">
    <property type="entry name" value="Met_Sox_Rdtase_MsrA_sf"/>
</dbReference>
<dbReference type="NCBIfam" id="TIGR00401">
    <property type="entry name" value="msrA"/>
    <property type="match status" value="1"/>
</dbReference>
<organism evidence="6 7">
    <name type="scientific">Erythrobacter fulvus</name>
    <dbReference type="NCBI Taxonomy" id="2987523"/>
    <lineage>
        <taxon>Bacteria</taxon>
        <taxon>Pseudomonadati</taxon>
        <taxon>Pseudomonadota</taxon>
        <taxon>Alphaproteobacteria</taxon>
        <taxon>Sphingomonadales</taxon>
        <taxon>Erythrobacteraceae</taxon>
        <taxon>Erythrobacter/Porphyrobacter group</taxon>
        <taxon>Erythrobacter</taxon>
    </lineage>
</organism>
<comment type="catalytic activity">
    <reaction evidence="3 4">
        <text>[thioredoxin]-disulfide + L-methionine + H2O = L-methionine (S)-S-oxide + [thioredoxin]-dithiol</text>
        <dbReference type="Rhea" id="RHEA:19993"/>
        <dbReference type="Rhea" id="RHEA-COMP:10698"/>
        <dbReference type="Rhea" id="RHEA-COMP:10700"/>
        <dbReference type="ChEBI" id="CHEBI:15377"/>
        <dbReference type="ChEBI" id="CHEBI:29950"/>
        <dbReference type="ChEBI" id="CHEBI:50058"/>
        <dbReference type="ChEBI" id="CHEBI:57844"/>
        <dbReference type="ChEBI" id="CHEBI:58772"/>
        <dbReference type="EC" id="1.8.4.11"/>
    </reaction>
</comment>
<evidence type="ECO:0000256" key="1">
    <source>
        <dbReference type="ARBA" id="ARBA00023002"/>
    </source>
</evidence>
<gene>
    <name evidence="4 6" type="primary">msrA</name>
    <name evidence="6" type="ORF">OIK40_09110</name>
</gene>
<evidence type="ECO:0000256" key="4">
    <source>
        <dbReference type="HAMAP-Rule" id="MF_01401"/>
    </source>
</evidence>
<dbReference type="InterPro" id="IPR002569">
    <property type="entry name" value="Met_Sox_Rdtase_MsrA_dom"/>
</dbReference>
<feature type="active site" evidence="4">
    <location>
        <position position="23"/>
    </location>
</feature>
<comment type="catalytic activity">
    <reaction evidence="2 4">
        <text>L-methionyl-[protein] + [thioredoxin]-disulfide + H2O = L-methionyl-(S)-S-oxide-[protein] + [thioredoxin]-dithiol</text>
        <dbReference type="Rhea" id="RHEA:14217"/>
        <dbReference type="Rhea" id="RHEA-COMP:10698"/>
        <dbReference type="Rhea" id="RHEA-COMP:10700"/>
        <dbReference type="Rhea" id="RHEA-COMP:12313"/>
        <dbReference type="Rhea" id="RHEA-COMP:12315"/>
        <dbReference type="ChEBI" id="CHEBI:15377"/>
        <dbReference type="ChEBI" id="CHEBI:16044"/>
        <dbReference type="ChEBI" id="CHEBI:29950"/>
        <dbReference type="ChEBI" id="CHEBI:44120"/>
        <dbReference type="ChEBI" id="CHEBI:50058"/>
        <dbReference type="EC" id="1.8.4.11"/>
    </reaction>
</comment>
<name>A0ABT5JRN9_9SPHN</name>
<protein>
    <recommendedName>
        <fullName evidence="4">Peptide methionine sulfoxide reductase MsrA</fullName>
        <shortName evidence="4">Protein-methionine-S-oxide reductase</shortName>
        <ecNumber evidence="4">1.8.4.11</ecNumber>
    </recommendedName>
    <alternativeName>
        <fullName evidence="4">Peptide-methionine (S)-S-oxide reductase</fullName>
        <shortName evidence="4">Peptide Met(O) reductase</shortName>
    </alternativeName>
</protein>
<sequence>MSGRNQRRFRVSNTETAIVAGGCFWCTEAVFRDVVGVSQVESGYIGGTKPNPTYKEVCTGTTGHAEAIRVTFDPHAISLAEIYDVFLGTHDPTQLNRQGNDIGTQYRSAIFPLSDDQGEEAKAAIGRWNADNGKMAVTTIEGLSGGVQTAEWYPAEDYHQEYWDGEGQRNPYCLAVIPPKLFKLRKSFQKYVKE</sequence>
<proteinExistence type="inferred from homology"/>
<dbReference type="Proteomes" id="UP001216558">
    <property type="component" value="Unassembled WGS sequence"/>
</dbReference>
<comment type="function">
    <text evidence="4">Has an important function as a repair enzyme for proteins that have been inactivated by oxidation. Catalyzes the reversible oxidation-reduction of methionine sulfoxide in proteins to methionine.</text>
</comment>
<dbReference type="GO" id="GO:0008113">
    <property type="term" value="F:peptide-methionine (S)-S-oxide reductase activity"/>
    <property type="evidence" value="ECO:0007669"/>
    <property type="project" value="UniProtKB-EC"/>
</dbReference>
<evidence type="ECO:0000256" key="3">
    <source>
        <dbReference type="ARBA" id="ARBA00048782"/>
    </source>
</evidence>
<dbReference type="Pfam" id="PF01625">
    <property type="entry name" value="PMSR"/>
    <property type="match status" value="1"/>
</dbReference>
<dbReference type="Gene3D" id="3.30.1060.10">
    <property type="entry name" value="Peptide methionine sulphoxide reductase MsrA"/>
    <property type="match status" value="1"/>
</dbReference>
<evidence type="ECO:0000256" key="2">
    <source>
        <dbReference type="ARBA" id="ARBA00047806"/>
    </source>
</evidence>
<dbReference type="EC" id="1.8.4.11" evidence="4"/>
<keyword evidence="7" id="KW-1185">Reference proteome</keyword>
<dbReference type="HAMAP" id="MF_01401">
    <property type="entry name" value="MsrA"/>
    <property type="match status" value="1"/>
</dbReference>
<dbReference type="PANTHER" id="PTHR43774:SF1">
    <property type="entry name" value="PEPTIDE METHIONINE SULFOXIDE REDUCTASE MSRA 2"/>
    <property type="match status" value="1"/>
</dbReference>
<evidence type="ECO:0000259" key="5">
    <source>
        <dbReference type="Pfam" id="PF01625"/>
    </source>
</evidence>
<comment type="caution">
    <text evidence="6">The sequence shown here is derived from an EMBL/GenBank/DDBJ whole genome shotgun (WGS) entry which is preliminary data.</text>
</comment>
<dbReference type="PANTHER" id="PTHR43774">
    <property type="entry name" value="PEPTIDE METHIONINE SULFOXIDE REDUCTASE"/>
    <property type="match status" value="1"/>
</dbReference>
<dbReference type="RefSeq" id="WP_273677980.1">
    <property type="nucleotide sequence ID" value="NZ_JAQQXQ010000006.1"/>
</dbReference>
<dbReference type="SUPFAM" id="SSF55068">
    <property type="entry name" value="Peptide methionine sulfoxide reductase"/>
    <property type="match status" value="1"/>
</dbReference>
<dbReference type="EMBL" id="JAQQXQ010000006">
    <property type="protein sequence ID" value="MDC8754798.1"/>
    <property type="molecule type" value="Genomic_DNA"/>
</dbReference>
<accession>A0ABT5JRN9</accession>